<reference evidence="1 2" key="1">
    <citation type="journal article" date="2022" name="Plant J.">
        <title>Chromosome-level genome of Camellia lanceoleosa provides a valuable resource for understanding genome evolution and self-incompatibility.</title>
        <authorList>
            <person name="Gong W."/>
            <person name="Xiao S."/>
            <person name="Wang L."/>
            <person name="Liao Z."/>
            <person name="Chang Y."/>
            <person name="Mo W."/>
            <person name="Hu G."/>
            <person name="Li W."/>
            <person name="Zhao G."/>
            <person name="Zhu H."/>
            <person name="Hu X."/>
            <person name="Ji K."/>
            <person name="Xiang X."/>
            <person name="Song Q."/>
            <person name="Yuan D."/>
            <person name="Jin S."/>
            <person name="Zhang L."/>
        </authorList>
    </citation>
    <scope>NUCLEOTIDE SEQUENCE [LARGE SCALE GENOMIC DNA]</scope>
    <source>
        <strain evidence="1">SQ_2022a</strain>
    </source>
</reference>
<dbReference type="Proteomes" id="UP001060215">
    <property type="component" value="Chromosome 5"/>
</dbReference>
<keyword evidence="2" id="KW-1185">Reference proteome</keyword>
<gene>
    <name evidence="1" type="ORF">LOK49_LG06G00931</name>
</gene>
<accession>A0ACC0H9H9</accession>
<evidence type="ECO:0000313" key="2">
    <source>
        <dbReference type="Proteomes" id="UP001060215"/>
    </source>
</evidence>
<evidence type="ECO:0000313" key="1">
    <source>
        <dbReference type="EMBL" id="KAI8009487.1"/>
    </source>
</evidence>
<sequence>MSQVLKGKLGDKPYFGGQTCGFVDIALVTFCCWFYSYETFGNFNVELECPKLIALAKRLSSCIKFLSFVAHPLRNTGESQSCLMLPFSSPNKFYRRCVTDTFKDFPAQALELMETLLSIDPADRGSAASALHSEVAGNEKPSVLICFASKTSNAGQITSKLHAIELGAQLGSVMIY</sequence>
<proteinExistence type="predicted"/>
<dbReference type="EMBL" id="CM045762">
    <property type="protein sequence ID" value="KAI8009487.1"/>
    <property type="molecule type" value="Genomic_DNA"/>
</dbReference>
<comment type="caution">
    <text evidence="1">The sequence shown here is derived from an EMBL/GenBank/DDBJ whole genome shotgun (WGS) entry which is preliminary data.</text>
</comment>
<protein>
    <submittedName>
        <fullName evidence="1">Glutathione S-transferase parC</fullName>
    </submittedName>
</protein>
<name>A0ACC0H9H9_9ERIC</name>
<organism evidence="1 2">
    <name type="scientific">Camellia lanceoleosa</name>
    <dbReference type="NCBI Taxonomy" id="1840588"/>
    <lineage>
        <taxon>Eukaryota</taxon>
        <taxon>Viridiplantae</taxon>
        <taxon>Streptophyta</taxon>
        <taxon>Embryophyta</taxon>
        <taxon>Tracheophyta</taxon>
        <taxon>Spermatophyta</taxon>
        <taxon>Magnoliopsida</taxon>
        <taxon>eudicotyledons</taxon>
        <taxon>Gunneridae</taxon>
        <taxon>Pentapetalae</taxon>
        <taxon>asterids</taxon>
        <taxon>Ericales</taxon>
        <taxon>Theaceae</taxon>
        <taxon>Camellia</taxon>
    </lineage>
</organism>